<evidence type="ECO:0008006" key="3">
    <source>
        <dbReference type="Google" id="ProtNLM"/>
    </source>
</evidence>
<dbReference type="SUPFAM" id="SSF55729">
    <property type="entry name" value="Acyl-CoA N-acyltransferases (Nat)"/>
    <property type="match status" value="1"/>
</dbReference>
<protein>
    <recommendedName>
        <fullName evidence="3">N-acetyltransferase domain-containing protein</fullName>
    </recommendedName>
</protein>
<dbReference type="OrthoDB" id="2832510at2759"/>
<dbReference type="GeneID" id="25290050"/>
<keyword evidence="2" id="KW-1185">Reference proteome</keyword>
<sequence>MEYSIAFRPAKQEEDDLLSRILANAFLPLWNHNWFHGVSEPLDPVTIGNFGSTPPPMTRHQNSRIRFYRSLIRLVRLLDGPVMVAEVSASENANDTAKEIGAVLLWLPPSKRLGPFDVLKLWQSGLLSLTLPWHYGPTGLYRIEMVFESNIQSMWAKTLPDLPPNGWKEQDCGFVQMLASNPKYAGKRFASALLKDQIEQHFAQYPDRPVILDTTTLQGIRAYEKLGFKLLSETPVNTKTDAKGIRLKADASEEVKRQARETCIQRVMVKLP</sequence>
<dbReference type="PANTHER" id="PTHR42791:SF1">
    <property type="entry name" value="N-ACETYLTRANSFERASE DOMAIN-CONTAINING PROTEIN"/>
    <property type="match status" value="1"/>
</dbReference>
<dbReference type="Gene3D" id="3.40.630.30">
    <property type="match status" value="1"/>
</dbReference>
<organism evidence="1 2">
    <name type="scientific">Rhinocladiella mackenziei CBS 650.93</name>
    <dbReference type="NCBI Taxonomy" id="1442369"/>
    <lineage>
        <taxon>Eukaryota</taxon>
        <taxon>Fungi</taxon>
        <taxon>Dikarya</taxon>
        <taxon>Ascomycota</taxon>
        <taxon>Pezizomycotina</taxon>
        <taxon>Eurotiomycetes</taxon>
        <taxon>Chaetothyriomycetidae</taxon>
        <taxon>Chaetothyriales</taxon>
        <taxon>Herpotrichiellaceae</taxon>
        <taxon>Rhinocladiella</taxon>
    </lineage>
</organism>
<gene>
    <name evidence="1" type="ORF">Z518_01979</name>
</gene>
<dbReference type="HOGENOM" id="CLU_1098778_0_0_1"/>
<dbReference type="RefSeq" id="XP_013274462.1">
    <property type="nucleotide sequence ID" value="XM_013419008.1"/>
</dbReference>
<accession>A0A0D2IVT1</accession>
<proteinExistence type="predicted"/>
<reference evidence="1 2" key="1">
    <citation type="submission" date="2015-01" db="EMBL/GenBank/DDBJ databases">
        <title>The Genome Sequence of Rhinocladiella mackenzie CBS 650.93.</title>
        <authorList>
            <consortium name="The Broad Institute Genomics Platform"/>
            <person name="Cuomo C."/>
            <person name="de Hoog S."/>
            <person name="Gorbushina A."/>
            <person name="Stielow B."/>
            <person name="Teixiera M."/>
            <person name="Abouelleil A."/>
            <person name="Chapman S.B."/>
            <person name="Priest M."/>
            <person name="Young S.K."/>
            <person name="Wortman J."/>
            <person name="Nusbaum C."/>
            <person name="Birren B."/>
        </authorList>
    </citation>
    <scope>NUCLEOTIDE SEQUENCE [LARGE SCALE GENOMIC DNA]</scope>
    <source>
        <strain evidence="1 2">CBS 650.93</strain>
    </source>
</reference>
<dbReference type="AlphaFoldDB" id="A0A0D2IVT1"/>
<dbReference type="PANTHER" id="PTHR42791">
    <property type="entry name" value="GNAT FAMILY ACETYLTRANSFERASE"/>
    <property type="match status" value="1"/>
</dbReference>
<evidence type="ECO:0000313" key="1">
    <source>
        <dbReference type="EMBL" id="KIX07326.1"/>
    </source>
</evidence>
<evidence type="ECO:0000313" key="2">
    <source>
        <dbReference type="Proteomes" id="UP000053617"/>
    </source>
</evidence>
<dbReference type="STRING" id="1442369.A0A0D2IVT1"/>
<dbReference type="InterPro" id="IPR016181">
    <property type="entry name" value="Acyl_CoA_acyltransferase"/>
</dbReference>
<dbReference type="Proteomes" id="UP000053617">
    <property type="component" value="Unassembled WGS sequence"/>
</dbReference>
<dbReference type="EMBL" id="KN847476">
    <property type="protein sequence ID" value="KIX07326.1"/>
    <property type="molecule type" value="Genomic_DNA"/>
</dbReference>
<name>A0A0D2IVT1_9EURO</name>
<dbReference type="InterPro" id="IPR052523">
    <property type="entry name" value="Trichothecene_AcTrans"/>
</dbReference>
<dbReference type="VEuPathDB" id="FungiDB:Z518_01979"/>